<dbReference type="PANTHER" id="PTHR21262:SF31">
    <property type="entry name" value="GTP PYROPHOSPHOKINASE"/>
    <property type="match status" value="1"/>
</dbReference>
<comment type="caution">
    <text evidence="10">The sequence shown here is derived from an EMBL/GenBank/DDBJ whole genome shotgun (WGS) entry which is preliminary data.</text>
</comment>
<feature type="region of interest" description="Disordered" evidence="6">
    <location>
        <begin position="555"/>
        <end position="590"/>
    </location>
</feature>
<dbReference type="SUPFAM" id="SSF55021">
    <property type="entry name" value="ACT-like"/>
    <property type="match status" value="1"/>
</dbReference>
<organism evidence="10 11">
    <name type="scientific">Holzapfeliella saturejae</name>
    <dbReference type="NCBI Taxonomy" id="3082953"/>
    <lineage>
        <taxon>Bacteria</taxon>
        <taxon>Bacillati</taxon>
        <taxon>Bacillota</taxon>
        <taxon>Bacilli</taxon>
        <taxon>Lactobacillales</taxon>
        <taxon>Lactobacillaceae</taxon>
        <taxon>Holzapfeliella</taxon>
    </lineage>
</organism>
<comment type="pathway">
    <text evidence="1">Purine metabolism; ppGpp biosynthesis; ppGpp from GTP: step 1/2.</text>
</comment>
<dbReference type="Gene3D" id="1.10.3210.10">
    <property type="entry name" value="Hypothetical protein af1432"/>
    <property type="match status" value="1"/>
</dbReference>
<feature type="domain" description="HD" evidence="8">
    <location>
        <begin position="50"/>
        <end position="149"/>
    </location>
</feature>
<comment type="catalytic activity">
    <reaction evidence="4">
        <text>GTP + ATP = guanosine 3'-diphosphate 5'-triphosphate + AMP</text>
        <dbReference type="Rhea" id="RHEA:22088"/>
        <dbReference type="ChEBI" id="CHEBI:30616"/>
        <dbReference type="ChEBI" id="CHEBI:37565"/>
        <dbReference type="ChEBI" id="CHEBI:142410"/>
        <dbReference type="ChEBI" id="CHEBI:456215"/>
        <dbReference type="EC" id="2.7.6.5"/>
    </reaction>
</comment>
<evidence type="ECO:0000313" key="10">
    <source>
        <dbReference type="EMBL" id="MEJ6348510.1"/>
    </source>
</evidence>
<dbReference type="PROSITE" id="PS51880">
    <property type="entry name" value="TGS"/>
    <property type="match status" value="1"/>
</dbReference>
<feature type="domain" description="TGS" evidence="9">
    <location>
        <begin position="393"/>
        <end position="454"/>
    </location>
</feature>
<feature type="domain" description="ACT" evidence="7">
    <location>
        <begin position="673"/>
        <end position="747"/>
    </location>
</feature>
<dbReference type="CDD" id="cd01668">
    <property type="entry name" value="TGS_RSH"/>
    <property type="match status" value="1"/>
</dbReference>
<evidence type="ECO:0000259" key="8">
    <source>
        <dbReference type="PROSITE" id="PS51831"/>
    </source>
</evidence>
<dbReference type="InterPro" id="IPR012676">
    <property type="entry name" value="TGS-like"/>
</dbReference>
<comment type="function">
    <text evidence="5">In eubacteria ppGpp (guanosine 3'-diphosphate 5'-diphosphate) is a mediator of the stringent response that coordinates a variety of cellular activities in response to changes in nutritional abundance.</text>
</comment>
<accession>A0ABU8SHJ5</accession>
<dbReference type="InterPro" id="IPR004811">
    <property type="entry name" value="RelA/Spo_fam"/>
</dbReference>
<dbReference type="SUPFAM" id="SSF81271">
    <property type="entry name" value="TGS-like"/>
    <property type="match status" value="1"/>
</dbReference>
<dbReference type="NCBIfam" id="TIGR00691">
    <property type="entry name" value="spoT_relA"/>
    <property type="match status" value="1"/>
</dbReference>
<dbReference type="InterPro" id="IPR033655">
    <property type="entry name" value="TGS_RelA/SpoT"/>
</dbReference>
<dbReference type="InterPro" id="IPR006674">
    <property type="entry name" value="HD_domain"/>
</dbReference>
<proteinExistence type="inferred from homology"/>
<dbReference type="EC" id="2.7.6.5" evidence="2"/>
<dbReference type="Pfam" id="PF04607">
    <property type="entry name" value="RelA_SpoT"/>
    <property type="match status" value="1"/>
</dbReference>
<dbReference type="InterPro" id="IPR012675">
    <property type="entry name" value="Beta-grasp_dom_sf"/>
</dbReference>
<protein>
    <recommendedName>
        <fullName evidence="2">GTP diphosphokinase</fullName>
        <ecNumber evidence="2">2.7.6.5</ecNumber>
    </recommendedName>
</protein>
<dbReference type="Pfam" id="PF13328">
    <property type="entry name" value="HD_4"/>
    <property type="match status" value="1"/>
</dbReference>
<evidence type="ECO:0000259" key="7">
    <source>
        <dbReference type="PROSITE" id="PS51671"/>
    </source>
</evidence>
<dbReference type="InterPro" id="IPR007685">
    <property type="entry name" value="RelA_SpoT"/>
</dbReference>
<dbReference type="InterPro" id="IPR045600">
    <property type="entry name" value="RelA/SpoT_AH_RIS"/>
</dbReference>
<feature type="compositionally biased region" description="Polar residues" evidence="6">
    <location>
        <begin position="569"/>
        <end position="582"/>
    </location>
</feature>
<evidence type="ECO:0000313" key="11">
    <source>
        <dbReference type="Proteomes" id="UP001377804"/>
    </source>
</evidence>
<dbReference type="EMBL" id="JAWMWG010000001">
    <property type="protein sequence ID" value="MEJ6348510.1"/>
    <property type="molecule type" value="Genomic_DNA"/>
</dbReference>
<dbReference type="SUPFAM" id="SSF81301">
    <property type="entry name" value="Nucleotidyltransferase"/>
    <property type="match status" value="1"/>
</dbReference>
<dbReference type="SMART" id="SM00471">
    <property type="entry name" value="HDc"/>
    <property type="match status" value="1"/>
</dbReference>
<keyword evidence="10" id="KW-0808">Transferase</keyword>
<evidence type="ECO:0000256" key="6">
    <source>
        <dbReference type="SAM" id="MobiDB-lite"/>
    </source>
</evidence>
<feature type="compositionally biased region" description="Basic and acidic residues" evidence="6">
    <location>
        <begin position="555"/>
        <end position="567"/>
    </location>
</feature>
<sequence>MSKHKDLTVTEVFDLCADYMNQEHLDFVKKAYEFAAYLHKDQKRQSGQPYIIHPIQVAGSLAELRMDPETIVSGFLHDVVEDTEVTLGDVEELFGKDVATIVDGVTKLGKIKYMSHEEQLAENHRKMLIAMAQDLRVIMVKLADRLHNMRTLDHLRPDKQRRISTETIEIYAPLADRLGISKIKWELEDISLHYLNPQQYYRIVSLMKTKRSEREGYIADAIHTMETTLDDLDIQYNIYGRPKHIYSIYKKMKEKHKQFDELYDLSAVRILVKSVRDCYAVLGAVHTKWKPVPRRFKDYIAVPKANGYQSLHTTIIGPGGKPLEIQIRTEEMHEIAEYGIAAHWAYKEGVSSPVRIDEAGEKIDIFREILELREDSTNARDFMESVKGDLFSDRVYVFTPKGDVYELPKGSVPLDFAYLVHTEVGNHAVGARVNAKMVPLDYKMKNGDIIEINTSSNANPSRDWTNIVKTSRARNKIRRYFKNQTKDENIEKGRNDIENQLTEMGYSPKEFMDKEHIQELVNRFNFGSKEELFSSIGYGEITPLVAANRLTEKARRESEAQKRKELENSILSSADGKSQNQIDRSKQNEPTKMQIQHENGVIIQGLNNLLIRLAKCCNPVPGDAIVGYVTRGRGVTIHRTDCSNISESDRTEGRVMDVEWMDVSSKDQTYFANLSIYGFNRSGLLNDILQRLNSVSKKLSNISGRIDHNDMAHVRLTVSVKNSQHLNEILTQIKNIPDVYEAKRADQ</sequence>
<dbReference type="CDD" id="cd04876">
    <property type="entry name" value="ACT_RelA-SpoT"/>
    <property type="match status" value="1"/>
</dbReference>
<dbReference type="RefSeq" id="WP_339969747.1">
    <property type="nucleotide sequence ID" value="NZ_JAWMWG010000001.1"/>
</dbReference>
<dbReference type="InterPro" id="IPR002912">
    <property type="entry name" value="ACT_dom"/>
</dbReference>
<dbReference type="PANTHER" id="PTHR21262">
    <property type="entry name" value="GUANOSINE-3',5'-BIS DIPHOSPHATE 3'-PYROPHOSPHOHYDROLASE"/>
    <property type="match status" value="1"/>
</dbReference>
<dbReference type="InterPro" id="IPR043519">
    <property type="entry name" value="NT_sf"/>
</dbReference>
<dbReference type="InterPro" id="IPR045865">
    <property type="entry name" value="ACT-like_dom_sf"/>
</dbReference>
<reference evidence="10 11" key="1">
    <citation type="submission" date="2023-10" db="EMBL/GenBank/DDBJ databases">
        <title>Holzapfeliella saturejae sp. nov. isolated from Satureja montana flowers.</title>
        <authorList>
            <person name="Alcantara C."/>
            <person name="Zuniga M."/>
            <person name="Landete J.M."/>
            <person name="Monedero V."/>
        </authorList>
    </citation>
    <scope>NUCLEOTIDE SEQUENCE [LARGE SCALE GENOMIC DNA]</scope>
    <source>
        <strain evidence="10 11">He02</strain>
    </source>
</reference>
<dbReference type="Pfam" id="PF19296">
    <property type="entry name" value="RelA_AH_RIS"/>
    <property type="match status" value="1"/>
</dbReference>
<dbReference type="InterPro" id="IPR003607">
    <property type="entry name" value="HD/PDEase_dom"/>
</dbReference>
<dbReference type="SUPFAM" id="SSF109604">
    <property type="entry name" value="HD-domain/PDEase-like"/>
    <property type="match status" value="1"/>
</dbReference>
<dbReference type="PROSITE" id="PS51671">
    <property type="entry name" value="ACT"/>
    <property type="match status" value="1"/>
</dbReference>
<name>A0ABU8SHJ5_9LACO</name>
<keyword evidence="11" id="KW-1185">Reference proteome</keyword>
<evidence type="ECO:0000256" key="4">
    <source>
        <dbReference type="ARBA" id="ARBA00048244"/>
    </source>
</evidence>
<evidence type="ECO:0000256" key="1">
    <source>
        <dbReference type="ARBA" id="ARBA00004976"/>
    </source>
</evidence>
<dbReference type="GO" id="GO:0008728">
    <property type="term" value="F:GTP diphosphokinase activity"/>
    <property type="evidence" value="ECO:0007669"/>
    <property type="project" value="UniProtKB-EC"/>
</dbReference>
<keyword evidence="3" id="KW-0547">Nucleotide-binding</keyword>
<dbReference type="SMART" id="SM00954">
    <property type="entry name" value="RelA_SpoT"/>
    <property type="match status" value="1"/>
</dbReference>
<evidence type="ECO:0000256" key="5">
    <source>
        <dbReference type="RuleBase" id="RU003847"/>
    </source>
</evidence>
<comment type="similarity">
    <text evidence="5">Belongs to the relA/spoT family.</text>
</comment>
<dbReference type="Gene3D" id="3.30.70.260">
    <property type="match status" value="1"/>
</dbReference>
<evidence type="ECO:0000259" key="9">
    <source>
        <dbReference type="PROSITE" id="PS51880"/>
    </source>
</evidence>
<dbReference type="PROSITE" id="PS51831">
    <property type="entry name" value="HD"/>
    <property type="match status" value="1"/>
</dbReference>
<evidence type="ECO:0000256" key="3">
    <source>
        <dbReference type="ARBA" id="ARBA00023134"/>
    </source>
</evidence>
<dbReference type="CDD" id="cd05399">
    <property type="entry name" value="NT_Rel-Spo_like"/>
    <property type="match status" value="1"/>
</dbReference>
<dbReference type="Gene3D" id="3.30.460.10">
    <property type="entry name" value="Beta Polymerase, domain 2"/>
    <property type="match status" value="1"/>
</dbReference>
<gene>
    <name evidence="10" type="ORF">R4Y45_04615</name>
</gene>
<dbReference type="Gene3D" id="3.10.20.30">
    <property type="match status" value="1"/>
</dbReference>
<dbReference type="Pfam" id="PF02824">
    <property type="entry name" value="TGS"/>
    <property type="match status" value="1"/>
</dbReference>
<dbReference type="CDD" id="cd00077">
    <property type="entry name" value="HDc"/>
    <property type="match status" value="1"/>
</dbReference>
<evidence type="ECO:0000256" key="2">
    <source>
        <dbReference type="ARBA" id="ARBA00013251"/>
    </source>
</evidence>
<dbReference type="InterPro" id="IPR004095">
    <property type="entry name" value="TGS"/>
</dbReference>
<keyword evidence="3" id="KW-0342">GTP-binding</keyword>
<dbReference type="Pfam" id="PF13291">
    <property type="entry name" value="ACT_4"/>
    <property type="match status" value="1"/>
</dbReference>
<dbReference type="Proteomes" id="UP001377804">
    <property type="component" value="Unassembled WGS sequence"/>
</dbReference>